<sequence length="64" mass="7433">MFRNASPLSPYLAIFFYSACQTNKFYIFYEFFGNLTNPRLSVIMKAGKDTRLILRVLTVESVEV</sequence>
<evidence type="ECO:0000313" key="2">
    <source>
        <dbReference type="Proteomes" id="UP000292985"/>
    </source>
</evidence>
<keyword evidence="2" id="KW-1185">Reference proteome</keyword>
<name>A0ABY0I167_CITAM</name>
<protein>
    <submittedName>
        <fullName evidence="1">Uncharacterized protein</fullName>
    </submittedName>
</protein>
<evidence type="ECO:0000313" key="1">
    <source>
        <dbReference type="EMBL" id="RYT46721.1"/>
    </source>
</evidence>
<gene>
    <name evidence="1" type="ORF">EAJ18_03420</name>
</gene>
<proteinExistence type="predicted"/>
<comment type="caution">
    <text evidence="1">The sequence shown here is derived from an EMBL/GenBank/DDBJ whole genome shotgun (WGS) entry which is preliminary data.</text>
</comment>
<organism evidence="1 2">
    <name type="scientific">Citrobacter amalonaticus</name>
    <dbReference type="NCBI Taxonomy" id="35703"/>
    <lineage>
        <taxon>Bacteria</taxon>
        <taxon>Pseudomonadati</taxon>
        <taxon>Pseudomonadota</taxon>
        <taxon>Gammaproteobacteria</taxon>
        <taxon>Enterobacterales</taxon>
        <taxon>Enterobacteriaceae</taxon>
        <taxon>Citrobacter</taxon>
    </lineage>
</organism>
<dbReference type="EMBL" id="RCYA01000001">
    <property type="protein sequence ID" value="RYT46721.1"/>
    <property type="molecule type" value="Genomic_DNA"/>
</dbReference>
<accession>A0ABY0I167</accession>
<reference evidence="1 2" key="1">
    <citation type="journal article" date="2019" name="Science, e1252229">
        <title>Invertible promoters mediate bacterial phase variation, antibiotic resistance, and host adaptation in the gut.</title>
        <authorList>
            <person name="Jiang X."/>
            <person name="Hall A.B."/>
            <person name="Arthur T.D."/>
            <person name="Plichta D.R."/>
            <person name="Covington C.T."/>
            <person name="Poyet M."/>
            <person name="Crothers J."/>
            <person name="Moses P.L."/>
            <person name="Tolonen A.C."/>
            <person name="Vlamakis H."/>
            <person name="Alm E.J."/>
            <person name="Xavier R.J."/>
        </authorList>
    </citation>
    <scope>NUCLEOTIDE SEQUENCE [LARGE SCALE GENOMIC DNA]</scope>
    <source>
        <strain evidence="2">ca_0067</strain>
    </source>
</reference>
<dbReference type="Proteomes" id="UP000292985">
    <property type="component" value="Unassembled WGS sequence"/>
</dbReference>